<organism evidence="2 3">
    <name type="scientific">Lujinxingia litoralis</name>
    <dbReference type="NCBI Taxonomy" id="2211119"/>
    <lineage>
        <taxon>Bacteria</taxon>
        <taxon>Deltaproteobacteria</taxon>
        <taxon>Bradymonadales</taxon>
        <taxon>Lujinxingiaceae</taxon>
        <taxon>Lujinxingia</taxon>
    </lineage>
</organism>
<gene>
    <name evidence="2" type="ORF">DL240_16330</name>
</gene>
<dbReference type="Proteomes" id="UP000249169">
    <property type="component" value="Unassembled WGS sequence"/>
</dbReference>
<evidence type="ECO:0000256" key="1">
    <source>
        <dbReference type="ARBA" id="ARBA00022729"/>
    </source>
</evidence>
<name>A0A328C1X6_9DELT</name>
<evidence type="ECO:0000313" key="3">
    <source>
        <dbReference type="Proteomes" id="UP000249169"/>
    </source>
</evidence>
<dbReference type="InterPro" id="IPR029050">
    <property type="entry name" value="Immunoprotect_excell_Ig-like"/>
</dbReference>
<protein>
    <recommendedName>
        <fullName evidence="4">DUF4352 domain-containing protein</fullName>
    </recommendedName>
</protein>
<proteinExistence type="predicted"/>
<sequence length="354" mass="37848">MFTPRGSRLVPTLVCTALLGLTACEEPVTIGPGAQPQTIGGVTFAPGEYGARYLELDHQGQTVEYPRPVLTIPVTITNAGEDNVVYSPSHASQQMTEGSTPLLYPAPPAETPLAEFSKAPINGVYLDRGTLPGQVTATTTLAPGESLSDIFLFEIPDGSITDLVLSLPPSMHRGTNPVLFGLSYKATTPTGPTVYEVGQSIDVEGVSFEVTAVDQAYIKLKNSDEKEGYSDEPVLRVDYKLTNTTDSALTFDPGHRDLSGRQGARLHSTTGALNRVRLPSNTSAEGQLEREAELAPGASVTDFALFERPDQAQSLTFELAADHFARSGKVRVSIPFEPADVAQPEEMTKAQAEK</sequence>
<dbReference type="PROSITE" id="PS51257">
    <property type="entry name" value="PROKAR_LIPOPROTEIN"/>
    <property type="match status" value="1"/>
</dbReference>
<dbReference type="RefSeq" id="WP_111730963.1">
    <property type="nucleotide sequence ID" value="NZ_QHKO01000009.1"/>
</dbReference>
<dbReference type="EMBL" id="QHKO01000009">
    <property type="protein sequence ID" value="RAL20597.1"/>
    <property type="molecule type" value="Genomic_DNA"/>
</dbReference>
<comment type="caution">
    <text evidence="2">The sequence shown here is derived from an EMBL/GenBank/DDBJ whole genome shotgun (WGS) entry which is preliminary data.</text>
</comment>
<dbReference type="OrthoDB" id="5487461at2"/>
<keyword evidence="3" id="KW-1185">Reference proteome</keyword>
<reference evidence="2 3" key="1">
    <citation type="submission" date="2018-05" db="EMBL/GenBank/DDBJ databases">
        <title>Lujinxingia marina gen. nov. sp. nov., a new facultative anaerobic member of the class Deltaproteobacteria, and proposal of Lujinxingaceae fam. nov.</title>
        <authorList>
            <person name="Li C.-M."/>
        </authorList>
    </citation>
    <scope>NUCLEOTIDE SEQUENCE [LARGE SCALE GENOMIC DNA]</scope>
    <source>
        <strain evidence="2 3">B210</strain>
    </source>
</reference>
<accession>A0A328C1X6</accession>
<dbReference type="Gene3D" id="2.60.40.1240">
    <property type="match status" value="1"/>
</dbReference>
<evidence type="ECO:0000313" key="2">
    <source>
        <dbReference type="EMBL" id="RAL20597.1"/>
    </source>
</evidence>
<keyword evidence="1" id="KW-0732">Signal</keyword>
<dbReference type="AlphaFoldDB" id="A0A328C1X6"/>
<evidence type="ECO:0008006" key="4">
    <source>
        <dbReference type="Google" id="ProtNLM"/>
    </source>
</evidence>